<organism evidence="2 3">
    <name type="scientific">Suillus discolor</name>
    <dbReference type="NCBI Taxonomy" id="1912936"/>
    <lineage>
        <taxon>Eukaryota</taxon>
        <taxon>Fungi</taxon>
        <taxon>Dikarya</taxon>
        <taxon>Basidiomycota</taxon>
        <taxon>Agaricomycotina</taxon>
        <taxon>Agaricomycetes</taxon>
        <taxon>Agaricomycetidae</taxon>
        <taxon>Boletales</taxon>
        <taxon>Suillineae</taxon>
        <taxon>Suillaceae</taxon>
        <taxon>Suillus</taxon>
    </lineage>
</organism>
<dbReference type="RefSeq" id="XP_041293130.1">
    <property type="nucleotide sequence ID" value="XM_041441430.1"/>
</dbReference>
<feature type="region of interest" description="Disordered" evidence="1">
    <location>
        <begin position="110"/>
        <end position="130"/>
    </location>
</feature>
<dbReference type="Proteomes" id="UP000823399">
    <property type="component" value="Unassembled WGS sequence"/>
</dbReference>
<evidence type="ECO:0000313" key="2">
    <source>
        <dbReference type="EMBL" id="KAG2108887.1"/>
    </source>
</evidence>
<comment type="caution">
    <text evidence="2">The sequence shown here is derived from an EMBL/GenBank/DDBJ whole genome shotgun (WGS) entry which is preliminary data.</text>
</comment>
<proteinExistence type="predicted"/>
<keyword evidence="3" id="KW-1185">Reference proteome</keyword>
<evidence type="ECO:0000313" key="3">
    <source>
        <dbReference type="Proteomes" id="UP000823399"/>
    </source>
</evidence>
<dbReference type="GeneID" id="64703689"/>
<reference evidence="2" key="1">
    <citation type="journal article" date="2020" name="New Phytol.">
        <title>Comparative genomics reveals dynamic genome evolution in host specialist ectomycorrhizal fungi.</title>
        <authorList>
            <person name="Lofgren L.A."/>
            <person name="Nguyen N.H."/>
            <person name="Vilgalys R."/>
            <person name="Ruytinx J."/>
            <person name="Liao H.L."/>
            <person name="Branco S."/>
            <person name="Kuo A."/>
            <person name="LaButti K."/>
            <person name="Lipzen A."/>
            <person name="Andreopoulos W."/>
            <person name="Pangilinan J."/>
            <person name="Riley R."/>
            <person name="Hundley H."/>
            <person name="Na H."/>
            <person name="Barry K."/>
            <person name="Grigoriev I.V."/>
            <person name="Stajich J.E."/>
            <person name="Kennedy P.G."/>
        </authorList>
    </citation>
    <scope>NUCLEOTIDE SEQUENCE</scope>
    <source>
        <strain evidence="2">FC423</strain>
    </source>
</reference>
<sequence length="130" mass="14806">MPQPGCQTSKLQGHSISLNLRIELVDNVNANSPSAWSNEVPLLPVINNEKSHVDSTTELKELLQLAETNCSRLEGLYQKYRLRWLEENYRARVLKEYAPDWVSTCSPHQIPWDAPSPTPTEYNGEVEDNT</sequence>
<gene>
    <name evidence="2" type="ORF">F5147DRAFT_773220</name>
</gene>
<dbReference type="OrthoDB" id="2610861at2759"/>
<name>A0A9P7F8C8_9AGAM</name>
<dbReference type="EMBL" id="JABBWM010000025">
    <property type="protein sequence ID" value="KAG2108887.1"/>
    <property type="molecule type" value="Genomic_DNA"/>
</dbReference>
<protein>
    <submittedName>
        <fullName evidence="2">Uncharacterized protein</fullName>
    </submittedName>
</protein>
<dbReference type="AlphaFoldDB" id="A0A9P7F8C8"/>
<accession>A0A9P7F8C8</accession>
<evidence type="ECO:0000256" key="1">
    <source>
        <dbReference type="SAM" id="MobiDB-lite"/>
    </source>
</evidence>